<name>A0A2U3L7B6_9BACT</name>
<gene>
    <name evidence="2" type="ORF">SBA1_780009</name>
</gene>
<keyword evidence="1" id="KW-0812">Transmembrane</keyword>
<evidence type="ECO:0000313" key="2">
    <source>
        <dbReference type="EMBL" id="SPF47821.1"/>
    </source>
</evidence>
<organism evidence="2 3">
    <name type="scientific">Candidatus Sulfotelmatobacter kueseliae</name>
    <dbReference type="NCBI Taxonomy" id="2042962"/>
    <lineage>
        <taxon>Bacteria</taxon>
        <taxon>Pseudomonadati</taxon>
        <taxon>Acidobacteriota</taxon>
        <taxon>Terriglobia</taxon>
        <taxon>Terriglobales</taxon>
        <taxon>Candidatus Korobacteraceae</taxon>
        <taxon>Candidatus Sulfotelmatobacter</taxon>
    </lineage>
</organism>
<evidence type="ECO:0000313" key="3">
    <source>
        <dbReference type="Proteomes" id="UP000238701"/>
    </source>
</evidence>
<keyword evidence="1" id="KW-0472">Membrane</keyword>
<evidence type="ECO:0000256" key="1">
    <source>
        <dbReference type="SAM" id="Phobius"/>
    </source>
</evidence>
<keyword evidence="1" id="KW-1133">Transmembrane helix</keyword>
<reference evidence="3" key="1">
    <citation type="submission" date="2018-02" db="EMBL/GenBank/DDBJ databases">
        <authorList>
            <person name="Hausmann B."/>
        </authorList>
    </citation>
    <scope>NUCLEOTIDE SEQUENCE [LARGE SCALE GENOMIC DNA]</scope>
    <source>
        <strain evidence="3">Peat soil MAG SbA1</strain>
    </source>
</reference>
<dbReference type="AlphaFoldDB" id="A0A2U3L7B6"/>
<feature type="transmembrane region" description="Helical" evidence="1">
    <location>
        <begin position="42"/>
        <end position="60"/>
    </location>
</feature>
<protein>
    <submittedName>
        <fullName evidence="2">Uncharacterized protein</fullName>
    </submittedName>
</protein>
<dbReference type="EMBL" id="OMOD01000175">
    <property type="protein sequence ID" value="SPF47821.1"/>
    <property type="molecule type" value="Genomic_DNA"/>
</dbReference>
<proteinExistence type="predicted"/>
<dbReference type="Proteomes" id="UP000238701">
    <property type="component" value="Unassembled WGS sequence"/>
</dbReference>
<accession>A0A2U3L7B6</accession>
<sequence length="63" mass="7065">MGLISVRVPSPQAAQAFCPAVATLIRMWGKLPLMPPLSHLDIHFGVIFGIFIWNLLFFLVRES</sequence>